<dbReference type="PROSITE" id="PS51186">
    <property type="entry name" value="GNAT"/>
    <property type="match status" value="1"/>
</dbReference>
<sequence>MGQREQPRLRLADGSVLRPWRVSDVGALVAASEDADIRHWNRLGRLSPEEARARIGRWGTYWRDESAAIWAVAPADTDEAQGLIGLGDVSLADGTAEFLYWLLPAARRRGLAAAALAEVTRWALGELGLHRLRLTHSTANAASCRVAERAGFALEGTMRSALLHADGWHDEHLHARVRSEA</sequence>
<keyword evidence="3" id="KW-1185">Reference proteome</keyword>
<feature type="domain" description="N-acetyltransferase" evidence="1">
    <location>
        <begin position="15"/>
        <end position="180"/>
    </location>
</feature>
<dbReference type="InterPro" id="IPR051908">
    <property type="entry name" value="Ribosomal_N-acetyltransferase"/>
</dbReference>
<dbReference type="GO" id="GO:0005737">
    <property type="term" value="C:cytoplasm"/>
    <property type="evidence" value="ECO:0007669"/>
    <property type="project" value="TreeGrafter"/>
</dbReference>
<dbReference type="OrthoDB" id="2061990at2"/>
<proteinExistence type="predicted"/>
<dbReference type="Gene3D" id="3.40.630.30">
    <property type="match status" value="1"/>
</dbReference>
<dbReference type="InterPro" id="IPR000182">
    <property type="entry name" value="GNAT_dom"/>
</dbReference>
<reference evidence="2 3" key="1">
    <citation type="submission" date="2019-09" db="EMBL/GenBank/DDBJ databases">
        <title>Genome Sequences of Streptomyces kaniharaensis ATCC 21070.</title>
        <authorList>
            <person name="Zhu W."/>
            <person name="De Crecy-Lagard V."/>
            <person name="Richards N.G."/>
        </authorList>
    </citation>
    <scope>NUCLEOTIDE SEQUENCE [LARGE SCALE GENOMIC DNA]</scope>
    <source>
        <strain evidence="2 3">SF-557</strain>
    </source>
</reference>
<evidence type="ECO:0000313" key="2">
    <source>
        <dbReference type="EMBL" id="MQS17082.1"/>
    </source>
</evidence>
<keyword evidence="2" id="KW-0808">Transferase</keyword>
<dbReference type="InterPro" id="IPR016181">
    <property type="entry name" value="Acyl_CoA_acyltransferase"/>
</dbReference>
<dbReference type="EMBL" id="WBOF01000003">
    <property type="protein sequence ID" value="MQS17082.1"/>
    <property type="molecule type" value="Genomic_DNA"/>
</dbReference>
<evidence type="ECO:0000313" key="3">
    <source>
        <dbReference type="Proteomes" id="UP000450000"/>
    </source>
</evidence>
<accession>A0A6N7KZK5</accession>
<dbReference type="GO" id="GO:0008999">
    <property type="term" value="F:protein-N-terminal-alanine acetyltransferase activity"/>
    <property type="evidence" value="ECO:0007669"/>
    <property type="project" value="TreeGrafter"/>
</dbReference>
<comment type="caution">
    <text evidence="2">The sequence shown here is derived from an EMBL/GenBank/DDBJ whole genome shotgun (WGS) entry which is preliminary data.</text>
</comment>
<gene>
    <name evidence="2" type="ORF">F7Q99_34075</name>
</gene>
<protein>
    <submittedName>
        <fullName evidence="2">GNAT family N-acetyltransferase</fullName>
    </submittedName>
</protein>
<evidence type="ECO:0000259" key="1">
    <source>
        <dbReference type="PROSITE" id="PS51186"/>
    </source>
</evidence>
<name>A0A6N7KZK5_9ACTN</name>
<dbReference type="Pfam" id="PF13302">
    <property type="entry name" value="Acetyltransf_3"/>
    <property type="match status" value="1"/>
</dbReference>
<dbReference type="SUPFAM" id="SSF55729">
    <property type="entry name" value="Acyl-CoA N-acyltransferases (Nat)"/>
    <property type="match status" value="1"/>
</dbReference>
<organism evidence="2 3">
    <name type="scientific">Streptomyces kaniharaensis</name>
    <dbReference type="NCBI Taxonomy" id="212423"/>
    <lineage>
        <taxon>Bacteria</taxon>
        <taxon>Bacillati</taxon>
        <taxon>Actinomycetota</taxon>
        <taxon>Actinomycetes</taxon>
        <taxon>Kitasatosporales</taxon>
        <taxon>Streptomycetaceae</taxon>
        <taxon>Streptomyces</taxon>
    </lineage>
</organism>
<dbReference type="GO" id="GO:1990189">
    <property type="term" value="F:protein N-terminal-serine acetyltransferase activity"/>
    <property type="evidence" value="ECO:0007669"/>
    <property type="project" value="TreeGrafter"/>
</dbReference>
<dbReference type="PANTHER" id="PTHR43441:SF10">
    <property type="entry name" value="ACETYLTRANSFERASE"/>
    <property type="match status" value="1"/>
</dbReference>
<dbReference type="AlphaFoldDB" id="A0A6N7KZK5"/>
<dbReference type="Proteomes" id="UP000450000">
    <property type="component" value="Unassembled WGS sequence"/>
</dbReference>
<dbReference type="PANTHER" id="PTHR43441">
    <property type="entry name" value="RIBOSOMAL-PROTEIN-SERINE ACETYLTRANSFERASE"/>
    <property type="match status" value="1"/>
</dbReference>